<name>A0A0A9FEB4_ARUDO</name>
<protein>
    <submittedName>
        <fullName evidence="2">Uncharacterized protein</fullName>
    </submittedName>
</protein>
<feature type="region of interest" description="Disordered" evidence="1">
    <location>
        <begin position="1"/>
        <end position="30"/>
    </location>
</feature>
<evidence type="ECO:0000313" key="2">
    <source>
        <dbReference type="EMBL" id="JAE10672.1"/>
    </source>
</evidence>
<proteinExistence type="predicted"/>
<organism evidence="2">
    <name type="scientific">Arundo donax</name>
    <name type="common">Giant reed</name>
    <name type="synonym">Donax arundinaceus</name>
    <dbReference type="NCBI Taxonomy" id="35708"/>
    <lineage>
        <taxon>Eukaryota</taxon>
        <taxon>Viridiplantae</taxon>
        <taxon>Streptophyta</taxon>
        <taxon>Embryophyta</taxon>
        <taxon>Tracheophyta</taxon>
        <taxon>Spermatophyta</taxon>
        <taxon>Magnoliopsida</taxon>
        <taxon>Liliopsida</taxon>
        <taxon>Poales</taxon>
        <taxon>Poaceae</taxon>
        <taxon>PACMAD clade</taxon>
        <taxon>Arundinoideae</taxon>
        <taxon>Arundineae</taxon>
        <taxon>Arundo</taxon>
    </lineage>
</organism>
<dbReference type="AlphaFoldDB" id="A0A0A9FEB4"/>
<accession>A0A0A9FEB4</accession>
<sequence>MANPMTKKATDTGGRVIGQRQQQDGTERER</sequence>
<reference evidence="2" key="1">
    <citation type="submission" date="2014-09" db="EMBL/GenBank/DDBJ databases">
        <authorList>
            <person name="Magalhaes I.L.F."/>
            <person name="Oliveira U."/>
            <person name="Santos F.R."/>
            <person name="Vidigal T.H.D.A."/>
            <person name="Brescovit A.D."/>
            <person name="Santos A.J."/>
        </authorList>
    </citation>
    <scope>NUCLEOTIDE SEQUENCE</scope>
    <source>
        <tissue evidence="2">Shoot tissue taken approximately 20 cm above the soil surface</tissue>
    </source>
</reference>
<evidence type="ECO:0000256" key="1">
    <source>
        <dbReference type="SAM" id="MobiDB-lite"/>
    </source>
</evidence>
<dbReference type="EMBL" id="GBRH01187224">
    <property type="protein sequence ID" value="JAE10672.1"/>
    <property type="molecule type" value="Transcribed_RNA"/>
</dbReference>
<reference evidence="2" key="2">
    <citation type="journal article" date="2015" name="Data Brief">
        <title>Shoot transcriptome of the giant reed, Arundo donax.</title>
        <authorList>
            <person name="Barrero R.A."/>
            <person name="Guerrero F.D."/>
            <person name="Moolhuijzen P."/>
            <person name="Goolsby J.A."/>
            <person name="Tidwell J."/>
            <person name="Bellgard S.E."/>
            <person name="Bellgard M.I."/>
        </authorList>
    </citation>
    <scope>NUCLEOTIDE SEQUENCE</scope>
    <source>
        <tissue evidence="2">Shoot tissue taken approximately 20 cm above the soil surface</tissue>
    </source>
</reference>